<dbReference type="Pfam" id="PF00487">
    <property type="entry name" value="FA_desaturase"/>
    <property type="match status" value="1"/>
</dbReference>
<keyword evidence="10 12" id="KW-0472">Membrane</keyword>
<keyword evidence="11" id="KW-0444">Lipid biosynthesis</keyword>
<dbReference type="CDD" id="cd03505">
    <property type="entry name" value="Delta9-FADS-like"/>
    <property type="match status" value="1"/>
</dbReference>
<feature type="transmembrane region" description="Helical" evidence="12">
    <location>
        <begin position="191"/>
        <end position="211"/>
    </location>
</feature>
<evidence type="ECO:0000256" key="3">
    <source>
        <dbReference type="ARBA" id="ARBA00009295"/>
    </source>
</evidence>
<keyword evidence="4 11" id="KW-0812">Transmembrane</keyword>
<gene>
    <name evidence="14" type="ORF">GIB67_013133</name>
</gene>
<keyword evidence="7 11" id="KW-0560">Oxidoreductase</keyword>
<evidence type="ECO:0000256" key="6">
    <source>
        <dbReference type="ARBA" id="ARBA00022989"/>
    </source>
</evidence>
<evidence type="ECO:0000256" key="2">
    <source>
        <dbReference type="ARBA" id="ARBA00005189"/>
    </source>
</evidence>
<comment type="domain">
    <text evidence="11">The histidine box domains are involved in binding the catalytic metal ions.</text>
</comment>
<dbReference type="GO" id="GO:0005789">
    <property type="term" value="C:endoplasmic reticulum membrane"/>
    <property type="evidence" value="ECO:0007669"/>
    <property type="project" value="TreeGrafter"/>
</dbReference>
<feature type="domain" description="Fatty acid desaturase" evidence="13">
    <location>
        <begin position="66"/>
        <end position="211"/>
    </location>
</feature>
<dbReference type="InterPro" id="IPR005804">
    <property type="entry name" value="FA_desaturase_dom"/>
</dbReference>
<evidence type="ECO:0000256" key="5">
    <source>
        <dbReference type="ARBA" id="ARBA00022832"/>
    </source>
</evidence>
<reference evidence="14 15" key="1">
    <citation type="journal article" date="2020" name="IScience">
        <title>Genome Sequencing of the Endangered Kingdonia uniflora (Circaeasteraceae, Ranunculales) Reveals Potential Mechanisms of Evolutionary Specialization.</title>
        <authorList>
            <person name="Sun Y."/>
            <person name="Deng T."/>
            <person name="Zhang A."/>
            <person name="Moore M.J."/>
            <person name="Landis J.B."/>
            <person name="Lin N."/>
            <person name="Zhang H."/>
            <person name="Zhang X."/>
            <person name="Huang J."/>
            <person name="Zhang X."/>
            <person name="Sun H."/>
            <person name="Wang H."/>
        </authorList>
    </citation>
    <scope>NUCLEOTIDE SEQUENCE [LARGE SCALE GENOMIC DNA]</scope>
    <source>
        <strain evidence="14">TB1705</strain>
        <tissue evidence="14">Leaf</tissue>
    </source>
</reference>
<dbReference type="AlphaFoldDB" id="A0A7J7NNH3"/>
<dbReference type="GO" id="GO:0042761">
    <property type="term" value="P:very long-chain fatty acid biosynthetic process"/>
    <property type="evidence" value="ECO:0007669"/>
    <property type="project" value="TreeGrafter"/>
</dbReference>
<proteinExistence type="inferred from homology"/>
<evidence type="ECO:0000256" key="4">
    <source>
        <dbReference type="ARBA" id="ARBA00022692"/>
    </source>
</evidence>
<dbReference type="OrthoDB" id="10260134at2759"/>
<feature type="transmembrane region" description="Helical" evidence="12">
    <location>
        <begin position="68"/>
        <end position="88"/>
    </location>
</feature>
<keyword evidence="8" id="KW-0408">Iron</keyword>
<keyword evidence="5" id="KW-0276">Fatty acid metabolism</keyword>
<feature type="transmembrane region" description="Helical" evidence="12">
    <location>
        <begin position="41"/>
        <end position="62"/>
    </location>
</feature>
<accession>A0A7J7NNH3</accession>
<comment type="similarity">
    <text evidence="3 11">Belongs to the fatty acid desaturase type 1 family.</text>
</comment>
<dbReference type="EMBL" id="JACGCM010000684">
    <property type="protein sequence ID" value="KAF6168751.1"/>
    <property type="molecule type" value="Genomic_DNA"/>
</dbReference>
<dbReference type="GO" id="GO:0016717">
    <property type="term" value="F:oxidoreductase activity, acting on paired donors, with oxidation of a pair of donors resulting in the reduction of molecular oxygen to two molecules of water"/>
    <property type="evidence" value="ECO:0007669"/>
    <property type="project" value="InterPro"/>
</dbReference>
<evidence type="ECO:0000313" key="15">
    <source>
        <dbReference type="Proteomes" id="UP000541444"/>
    </source>
</evidence>
<evidence type="ECO:0000256" key="8">
    <source>
        <dbReference type="ARBA" id="ARBA00023004"/>
    </source>
</evidence>
<evidence type="ECO:0000256" key="9">
    <source>
        <dbReference type="ARBA" id="ARBA00023098"/>
    </source>
</evidence>
<evidence type="ECO:0000256" key="10">
    <source>
        <dbReference type="ARBA" id="ARBA00023136"/>
    </source>
</evidence>
<protein>
    <recommendedName>
        <fullName evidence="13">Fatty acid desaturase domain-containing protein</fullName>
    </recommendedName>
</protein>
<dbReference type="PRINTS" id="PR00075">
    <property type="entry name" value="FACDDSATRASE"/>
</dbReference>
<sequence>MEGSKRRATGEDKKNNNISKIVPVADVGVKQTKRVFQLRNTLDICHTIVIFSVHFLCLSAPFTFSWGVLHLALVLYVVTGFFGITLSYHRNLAHKSFKLPKWLEYTFAYIGLHALQGDPIWWVSTHRYHHKFTDTVKDPHSPIAGFGYSHIIWLFNTQNIIEKCGRHDNVQDLKMQAYYIFLRRTHIVHPIALGVLLYALGGFPYIVWGMVRNLNYGTESYLFLVLPGPKQQTND</sequence>
<dbReference type="PANTHER" id="PTHR11351">
    <property type="entry name" value="ACYL-COA DESATURASE"/>
    <property type="match status" value="1"/>
</dbReference>
<dbReference type="InterPro" id="IPR015876">
    <property type="entry name" value="Acyl-CoA_DS"/>
</dbReference>
<keyword evidence="6 12" id="KW-1133">Transmembrane helix</keyword>
<comment type="subcellular location">
    <subcellularLocation>
        <location evidence="1">Membrane</location>
        <topology evidence="1">Multi-pass membrane protein</topology>
    </subcellularLocation>
</comment>
<evidence type="ECO:0000256" key="12">
    <source>
        <dbReference type="SAM" id="Phobius"/>
    </source>
</evidence>
<dbReference type="PANTHER" id="PTHR11351:SF87">
    <property type="entry name" value="LIPID DESATURASE ADS3.2, CHLOROPLASTIC-RELATED"/>
    <property type="match status" value="1"/>
</dbReference>
<name>A0A7J7NNH3_9MAGN</name>
<evidence type="ECO:0000256" key="7">
    <source>
        <dbReference type="ARBA" id="ARBA00023002"/>
    </source>
</evidence>
<organism evidence="14 15">
    <name type="scientific">Kingdonia uniflora</name>
    <dbReference type="NCBI Taxonomy" id="39325"/>
    <lineage>
        <taxon>Eukaryota</taxon>
        <taxon>Viridiplantae</taxon>
        <taxon>Streptophyta</taxon>
        <taxon>Embryophyta</taxon>
        <taxon>Tracheophyta</taxon>
        <taxon>Spermatophyta</taxon>
        <taxon>Magnoliopsida</taxon>
        <taxon>Ranunculales</taxon>
        <taxon>Circaeasteraceae</taxon>
        <taxon>Kingdonia</taxon>
    </lineage>
</organism>
<dbReference type="Proteomes" id="UP000541444">
    <property type="component" value="Unassembled WGS sequence"/>
</dbReference>
<evidence type="ECO:0000256" key="1">
    <source>
        <dbReference type="ARBA" id="ARBA00004141"/>
    </source>
</evidence>
<keyword evidence="9" id="KW-0443">Lipid metabolism</keyword>
<evidence type="ECO:0000256" key="11">
    <source>
        <dbReference type="RuleBase" id="RU000581"/>
    </source>
</evidence>
<evidence type="ECO:0000313" key="14">
    <source>
        <dbReference type="EMBL" id="KAF6168751.1"/>
    </source>
</evidence>
<comment type="caution">
    <text evidence="14">The sequence shown here is derived from an EMBL/GenBank/DDBJ whole genome shotgun (WGS) entry which is preliminary data.</text>
</comment>
<keyword evidence="11" id="KW-0275">Fatty acid biosynthesis</keyword>
<comment type="cofactor">
    <cofactor evidence="11">
        <name>Fe(2+)</name>
        <dbReference type="ChEBI" id="CHEBI:29033"/>
    </cofactor>
</comment>
<comment type="pathway">
    <text evidence="2">Lipid metabolism.</text>
</comment>
<evidence type="ECO:0000259" key="13">
    <source>
        <dbReference type="Pfam" id="PF00487"/>
    </source>
</evidence>
<keyword evidence="15" id="KW-1185">Reference proteome</keyword>